<evidence type="ECO:0000313" key="2">
    <source>
        <dbReference type="Proteomes" id="UP001286313"/>
    </source>
</evidence>
<sequence length="99" mass="10521">MLERQVYGMRDRQPGALEQVCRVRVTARCVGLGGGVPLRPCLGSHPGAATQFGNPEFRVPQPRCAAGWGGAGPLAAPLTNPLRSPLLTKAWAERNAVYA</sequence>
<dbReference type="EMBL" id="JAWQEG010001380">
    <property type="protein sequence ID" value="KAK3879892.1"/>
    <property type="molecule type" value="Genomic_DNA"/>
</dbReference>
<evidence type="ECO:0000313" key="1">
    <source>
        <dbReference type="EMBL" id="KAK3879892.1"/>
    </source>
</evidence>
<proteinExistence type="predicted"/>
<comment type="caution">
    <text evidence="1">The sequence shown here is derived from an EMBL/GenBank/DDBJ whole genome shotgun (WGS) entry which is preliminary data.</text>
</comment>
<organism evidence="1 2">
    <name type="scientific">Petrolisthes cinctipes</name>
    <name type="common">Flat porcelain crab</name>
    <dbReference type="NCBI Taxonomy" id="88211"/>
    <lineage>
        <taxon>Eukaryota</taxon>
        <taxon>Metazoa</taxon>
        <taxon>Ecdysozoa</taxon>
        <taxon>Arthropoda</taxon>
        <taxon>Crustacea</taxon>
        <taxon>Multicrustacea</taxon>
        <taxon>Malacostraca</taxon>
        <taxon>Eumalacostraca</taxon>
        <taxon>Eucarida</taxon>
        <taxon>Decapoda</taxon>
        <taxon>Pleocyemata</taxon>
        <taxon>Anomura</taxon>
        <taxon>Galatheoidea</taxon>
        <taxon>Porcellanidae</taxon>
        <taxon>Petrolisthes</taxon>
    </lineage>
</organism>
<name>A0AAE1KQK5_PETCI</name>
<reference evidence="1" key="1">
    <citation type="submission" date="2023-10" db="EMBL/GenBank/DDBJ databases">
        <title>Genome assemblies of two species of porcelain crab, Petrolisthes cinctipes and Petrolisthes manimaculis (Anomura: Porcellanidae).</title>
        <authorList>
            <person name="Angst P."/>
        </authorList>
    </citation>
    <scope>NUCLEOTIDE SEQUENCE</scope>
    <source>
        <strain evidence="1">PB745_01</strain>
        <tissue evidence="1">Gill</tissue>
    </source>
</reference>
<keyword evidence="2" id="KW-1185">Reference proteome</keyword>
<protein>
    <submittedName>
        <fullName evidence="1">Uncharacterized protein</fullName>
    </submittedName>
</protein>
<dbReference type="AlphaFoldDB" id="A0AAE1KQK5"/>
<dbReference type="Proteomes" id="UP001286313">
    <property type="component" value="Unassembled WGS sequence"/>
</dbReference>
<accession>A0AAE1KQK5</accession>
<gene>
    <name evidence="1" type="ORF">Pcinc_015579</name>
</gene>